<keyword evidence="4" id="KW-0963">Cytoplasm</keyword>
<dbReference type="Proteomes" id="UP000622797">
    <property type="component" value="Unassembled WGS sequence"/>
</dbReference>
<organism evidence="8 9">
    <name type="scientific">Fusarium sarcochroum</name>
    <dbReference type="NCBI Taxonomy" id="1208366"/>
    <lineage>
        <taxon>Eukaryota</taxon>
        <taxon>Fungi</taxon>
        <taxon>Dikarya</taxon>
        <taxon>Ascomycota</taxon>
        <taxon>Pezizomycotina</taxon>
        <taxon>Sordariomycetes</taxon>
        <taxon>Hypocreomycetidae</taxon>
        <taxon>Hypocreales</taxon>
        <taxon>Nectriaceae</taxon>
        <taxon>Fusarium</taxon>
        <taxon>Fusarium lateritium species complex</taxon>
    </lineage>
</organism>
<dbReference type="EMBL" id="JABEXW010000517">
    <property type="protein sequence ID" value="KAF4962857.1"/>
    <property type="molecule type" value="Genomic_DNA"/>
</dbReference>
<sequence>MNSSLIFVPVYLEAVKKSLVVSFHISHCVMSDNFLAEIKSRRTCYSIEAKSPISDARIVEIAREVVKHTPSSFNCQSTRLVVLLRDEHIKFWDMARECFKATMKPDIYTEYEKKLLQRREGYGTVLLFEDLDVIREYQAKFPRFATHLLQFSEHNNAMQAFNLWTALSLEGLGCNLQHINPIIDQRIIGQWDISPQWSLKAQLVFGQPTGEPAHDKTFLPTENRLFMHGI</sequence>
<dbReference type="InterPro" id="IPR000415">
    <property type="entry name" value="Nitroreductase-like"/>
</dbReference>
<dbReference type="FunFam" id="3.40.109.10:FF:000001">
    <property type="entry name" value="Nitroreductase family"/>
    <property type="match status" value="1"/>
</dbReference>
<dbReference type="GO" id="GO:0005634">
    <property type="term" value="C:nucleus"/>
    <property type="evidence" value="ECO:0007669"/>
    <property type="project" value="UniProtKB-SubCell"/>
</dbReference>
<keyword evidence="5" id="KW-0560">Oxidoreductase</keyword>
<reference evidence="8" key="1">
    <citation type="journal article" date="2020" name="BMC Genomics">
        <title>Correction to: Identification and distribution of gene clusters required for synthesis of sphingolipid metabolism inhibitors in diverse species of the filamentous fungus Fusarium.</title>
        <authorList>
            <person name="Kim H.S."/>
            <person name="Lohmar J.M."/>
            <person name="Busman M."/>
            <person name="Brown D.W."/>
            <person name="Naumann T.A."/>
            <person name="Divon H.H."/>
            <person name="Lysoe E."/>
            <person name="Uhlig S."/>
            <person name="Proctor R.H."/>
        </authorList>
    </citation>
    <scope>NUCLEOTIDE SEQUENCE</scope>
    <source>
        <strain evidence="8">NRRL 20472</strain>
    </source>
</reference>
<dbReference type="InterPro" id="IPR029479">
    <property type="entry name" value="Nitroreductase"/>
</dbReference>
<feature type="domain" description="Nitroreductase" evidence="7">
    <location>
        <begin position="38"/>
        <end position="206"/>
    </location>
</feature>
<dbReference type="CDD" id="cd02140">
    <property type="entry name" value="Frm2-like"/>
    <property type="match status" value="1"/>
</dbReference>
<dbReference type="GO" id="GO:0034599">
    <property type="term" value="P:cellular response to oxidative stress"/>
    <property type="evidence" value="ECO:0007669"/>
    <property type="project" value="InterPro"/>
</dbReference>
<evidence type="ECO:0000256" key="6">
    <source>
        <dbReference type="ARBA" id="ARBA00023242"/>
    </source>
</evidence>
<comment type="caution">
    <text evidence="8">The sequence shown here is derived from an EMBL/GenBank/DDBJ whole genome shotgun (WGS) entry which is preliminary data.</text>
</comment>
<evidence type="ECO:0000256" key="5">
    <source>
        <dbReference type="ARBA" id="ARBA00023002"/>
    </source>
</evidence>
<comment type="similarity">
    <text evidence="3">Belongs to the nitroreductase family.</text>
</comment>
<evidence type="ECO:0000256" key="1">
    <source>
        <dbReference type="ARBA" id="ARBA00004123"/>
    </source>
</evidence>
<gene>
    <name evidence="8" type="ORF">FSARC_9100</name>
</gene>
<dbReference type="PANTHER" id="PTHR43035:SF1">
    <property type="entry name" value="FATTY ACID REPRESSION MUTANT PROTEIN 2-RELATED"/>
    <property type="match status" value="1"/>
</dbReference>
<dbReference type="AlphaFoldDB" id="A0A8H4TRT2"/>
<keyword evidence="9" id="KW-1185">Reference proteome</keyword>
<evidence type="ECO:0000259" key="7">
    <source>
        <dbReference type="Pfam" id="PF00881"/>
    </source>
</evidence>
<evidence type="ECO:0000313" key="8">
    <source>
        <dbReference type="EMBL" id="KAF4962857.1"/>
    </source>
</evidence>
<dbReference type="GO" id="GO:0005737">
    <property type="term" value="C:cytoplasm"/>
    <property type="evidence" value="ECO:0007669"/>
    <property type="project" value="UniProtKB-SubCell"/>
</dbReference>
<dbReference type="PANTHER" id="PTHR43035">
    <property type="entry name" value="FATTY ACID REPRESSION MUTANT PROTEIN 2-RELATED"/>
    <property type="match status" value="1"/>
</dbReference>
<evidence type="ECO:0000256" key="2">
    <source>
        <dbReference type="ARBA" id="ARBA00004496"/>
    </source>
</evidence>
<comment type="subcellular location">
    <subcellularLocation>
        <location evidence="2">Cytoplasm</location>
    </subcellularLocation>
    <subcellularLocation>
        <location evidence="1">Nucleus</location>
    </subcellularLocation>
</comment>
<proteinExistence type="inferred from homology"/>
<dbReference type="Pfam" id="PF00881">
    <property type="entry name" value="Nitroreductase"/>
    <property type="match status" value="1"/>
</dbReference>
<name>A0A8H4TRT2_9HYPO</name>
<protein>
    <recommendedName>
        <fullName evidence="7">Nitroreductase domain-containing protein</fullName>
    </recommendedName>
</protein>
<keyword evidence="6" id="KW-0539">Nucleus</keyword>
<evidence type="ECO:0000313" key="9">
    <source>
        <dbReference type="Proteomes" id="UP000622797"/>
    </source>
</evidence>
<dbReference type="InterPro" id="IPR033877">
    <property type="entry name" value="Frm2/Hbn1"/>
</dbReference>
<dbReference type="OrthoDB" id="2138173at2759"/>
<dbReference type="SUPFAM" id="SSF55469">
    <property type="entry name" value="FMN-dependent nitroreductase-like"/>
    <property type="match status" value="1"/>
</dbReference>
<dbReference type="GO" id="GO:0016491">
    <property type="term" value="F:oxidoreductase activity"/>
    <property type="evidence" value="ECO:0007669"/>
    <property type="project" value="UniProtKB-KW"/>
</dbReference>
<dbReference type="Gene3D" id="3.40.109.10">
    <property type="entry name" value="NADH Oxidase"/>
    <property type="match status" value="1"/>
</dbReference>
<evidence type="ECO:0000256" key="3">
    <source>
        <dbReference type="ARBA" id="ARBA00007118"/>
    </source>
</evidence>
<accession>A0A8H4TRT2</accession>
<reference evidence="8" key="2">
    <citation type="submission" date="2020-05" db="EMBL/GenBank/DDBJ databases">
        <authorList>
            <person name="Kim H.-S."/>
            <person name="Proctor R.H."/>
            <person name="Brown D.W."/>
        </authorList>
    </citation>
    <scope>NUCLEOTIDE SEQUENCE</scope>
    <source>
        <strain evidence="8">NRRL 20472</strain>
    </source>
</reference>
<evidence type="ECO:0000256" key="4">
    <source>
        <dbReference type="ARBA" id="ARBA00022490"/>
    </source>
</evidence>